<evidence type="ECO:0000313" key="7">
    <source>
        <dbReference type="EMBL" id="REI23584.1"/>
    </source>
</evidence>
<sequence length="237" mass="27989">MSIENTPLYFQIYESLHNDIKSGHYQEGDKLPSERKLCETFNVSRITVREALYRLEKDHLIKREHGKGSFVLGSQYTQFLDKLYSFKDEIEKNGDQASTRMISIELKSSTPFLQEKMNLKPFQYVYELKRLRLSNSKPLIYEVSYLPMRYCEGIDRFDFNKVSLYETLDQYYNIQITDAYENLVASKLTRDSAKLLNGEVDESCMYIERFSYCDDVIVEYTQSIASGHKYKYTVKLM</sequence>
<dbReference type="Proteomes" id="UP000256562">
    <property type="component" value="Unassembled WGS sequence"/>
</dbReference>
<evidence type="ECO:0000256" key="2">
    <source>
        <dbReference type="ARBA" id="ARBA00023125"/>
    </source>
</evidence>
<dbReference type="Proteomes" id="UP000256337">
    <property type="component" value="Unassembled WGS sequence"/>
</dbReference>
<dbReference type="GO" id="GO:0003700">
    <property type="term" value="F:DNA-binding transcription factor activity"/>
    <property type="evidence" value="ECO:0007669"/>
    <property type="project" value="InterPro"/>
</dbReference>
<dbReference type="CDD" id="cd07377">
    <property type="entry name" value="WHTH_GntR"/>
    <property type="match status" value="1"/>
</dbReference>
<evidence type="ECO:0000259" key="4">
    <source>
        <dbReference type="PROSITE" id="PS50949"/>
    </source>
</evidence>
<evidence type="ECO:0000313" key="5">
    <source>
        <dbReference type="EMBL" id="MBH9581596.1"/>
    </source>
</evidence>
<dbReference type="PANTHER" id="PTHR44846">
    <property type="entry name" value="MANNOSYL-D-GLYCERATE TRANSPORT/METABOLISM SYSTEM REPRESSOR MNGR-RELATED"/>
    <property type="match status" value="1"/>
</dbReference>
<comment type="caution">
    <text evidence="6">The sequence shown here is derived from an EMBL/GenBank/DDBJ whole genome shotgun (WGS) entry which is preliminary data.</text>
</comment>
<proteinExistence type="predicted"/>
<organism evidence="6 9">
    <name type="scientific">Staphylococcus felis</name>
    <dbReference type="NCBI Taxonomy" id="46127"/>
    <lineage>
        <taxon>Bacteria</taxon>
        <taxon>Bacillati</taxon>
        <taxon>Bacillota</taxon>
        <taxon>Bacilli</taxon>
        <taxon>Bacillales</taxon>
        <taxon>Staphylococcaceae</taxon>
        <taxon>Staphylococcus</taxon>
    </lineage>
</organism>
<dbReference type="InterPro" id="IPR036388">
    <property type="entry name" value="WH-like_DNA-bd_sf"/>
</dbReference>
<dbReference type="InterPro" id="IPR028978">
    <property type="entry name" value="Chorismate_lyase_/UTRA_dom_sf"/>
</dbReference>
<dbReference type="SUPFAM" id="SSF46785">
    <property type="entry name" value="Winged helix' DNA-binding domain"/>
    <property type="match status" value="1"/>
</dbReference>
<name>A0A2K3ZCF6_9STAP</name>
<keyword evidence="1" id="KW-0805">Transcription regulation</keyword>
<gene>
    <name evidence="7" type="ORF">DOS76_03510</name>
    <name evidence="6" type="ORF">DOS83_02500</name>
    <name evidence="5" type="ORF">I9026_09440</name>
</gene>
<dbReference type="GO" id="GO:0045892">
    <property type="term" value="P:negative regulation of DNA-templated transcription"/>
    <property type="evidence" value="ECO:0007669"/>
    <property type="project" value="TreeGrafter"/>
</dbReference>
<dbReference type="Pfam" id="PF07702">
    <property type="entry name" value="UTRA"/>
    <property type="match status" value="1"/>
</dbReference>
<dbReference type="EMBL" id="QKYD01000061">
    <property type="protein sequence ID" value="REI23584.1"/>
    <property type="molecule type" value="Genomic_DNA"/>
</dbReference>
<dbReference type="PROSITE" id="PS50949">
    <property type="entry name" value="HTH_GNTR"/>
    <property type="match status" value="1"/>
</dbReference>
<keyword evidence="2" id="KW-0238">DNA-binding</keyword>
<evidence type="ECO:0000313" key="6">
    <source>
        <dbReference type="EMBL" id="REH99342.1"/>
    </source>
</evidence>
<keyword evidence="10" id="KW-1185">Reference proteome</keyword>
<dbReference type="Pfam" id="PF00392">
    <property type="entry name" value="GntR"/>
    <property type="match status" value="1"/>
</dbReference>
<evidence type="ECO:0000256" key="3">
    <source>
        <dbReference type="ARBA" id="ARBA00023163"/>
    </source>
</evidence>
<dbReference type="GeneID" id="48057168"/>
<dbReference type="Gene3D" id="1.10.10.10">
    <property type="entry name" value="Winged helix-like DNA-binding domain superfamily/Winged helix DNA-binding domain"/>
    <property type="match status" value="1"/>
</dbReference>
<evidence type="ECO:0000256" key="1">
    <source>
        <dbReference type="ARBA" id="ARBA00023015"/>
    </source>
</evidence>
<feature type="domain" description="HTH gntR-type" evidence="4">
    <location>
        <begin position="6"/>
        <end position="74"/>
    </location>
</feature>
<dbReference type="InterPro" id="IPR011663">
    <property type="entry name" value="UTRA"/>
</dbReference>
<keyword evidence="3" id="KW-0804">Transcription</keyword>
<evidence type="ECO:0000313" key="10">
    <source>
        <dbReference type="Proteomes" id="UP000597038"/>
    </source>
</evidence>
<accession>A0A2K3ZCF6</accession>
<dbReference type="KEGG" id="sfq:C7J90_02950"/>
<dbReference type="AlphaFoldDB" id="A0A2K3ZCF6"/>
<dbReference type="RefSeq" id="WP_103209034.1">
    <property type="nucleotide sequence ID" value="NZ_CAJUZQ010000045.1"/>
</dbReference>
<dbReference type="InterPro" id="IPR050679">
    <property type="entry name" value="Bact_HTH_transcr_reg"/>
</dbReference>
<dbReference type="OrthoDB" id="9815017at2"/>
<dbReference type="SMART" id="SM00866">
    <property type="entry name" value="UTRA"/>
    <property type="match status" value="1"/>
</dbReference>
<reference evidence="5 10" key="2">
    <citation type="submission" date="2020-12" db="EMBL/GenBank/DDBJ databases">
        <title>Genomic analysis of Staphylococcus felis from a cat with skin infection.</title>
        <authorList>
            <person name="Aslantas O."/>
            <person name="Keskin O."/>
            <person name="Buyukaltay K."/>
            <person name="Gullu Yucetepe A."/>
        </authorList>
    </citation>
    <scope>NUCLEOTIDE SEQUENCE [LARGE SCALE GENOMIC DNA]</scope>
    <source>
        <strain evidence="5 10">HARRANVET</strain>
    </source>
</reference>
<dbReference type="PRINTS" id="PR00035">
    <property type="entry name" value="HTHGNTR"/>
</dbReference>
<dbReference type="InterPro" id="IPR000524">
    <property type="entry name" value="Tscrpt_reg_HTH_GntR"/>
</dbReference>
<dbReference type="Proteomes" id="UP000597038">
    <property type="component" value="Unassembled WGS sequence"/>
</dbReference>
<protein>
    <submittedName>
        <fullName evidence="6">GntR family transcriptional regulator</fullName>
    </submittedName>
</protein>
<dbReference type="SUPFAM" id="SSF64288">
    <property type="entry name" value="Chorismate lyase-like"/>
    <property type="match status" value="1"/>
</dbReference>
<dbReference type="EMBL" id="QKXQ01000106">
    <property type="protein sequence ID" value="REH99342.1"/>
    <property type="molecule type" value="Genomic_DNA"/>
</dbReference>
<dbReference type="SMART" id="SM00345">
    <property type="entry name" value="HTH_GNTR"/>
    <property type="match status" value="1"/>
</dbReference>
<evidence type="ECO:0000313" key="9">
    <source>
        <dbReference type="Proteomes" id="UP000256562"/>
    </source>
</evidence>
<evidence type="ECO:0000313" key="8">
    <source>
        <dbReference type="Proteomes" id="UP000256337"/>
    </source>
</evidence>
<dbReference type="Gene3D" id="3.40.1410.10">
    <property type="entry name" value="Chorismate lyase-like"/>
    <property type="match status" value="1"/>
</dbReference>
<reference evidence="8 9" key="1">
    <citation type="journal article" date="2018" name="Vet. Microbiol.">
        <title>Characterisation of Staphylococcus felis isolated from cats using whole genome sequencing.</title>
        <authorList>
            <person name="Worthing K."/>
            <person name="Pang S."/>
            <person name="Trott D.J."/>
            <person name="Abraham S."/>
            <person name="Coombs G.W."/>
            <person name="Jordan D."/>
            <person name="McIntyre L."/>
            <person name="Davies M.R."/>
            <person name="Norris J."/>
        </authorList>
    </citation>
    <scope>NUCLEOTIDE SEQUENCE [LARGE SCALE GENOMIC DNA]</scope>
    <source>
        <strain evidence="7 8">F25</strain>
        <strain evidence="6 9">F9</strain>
    </source>
</reference>
<dbReference type="PANTHER" id="PTHR44846:SF1">
    <property type="entry name" value="MANNOSYL-D-GLYCERATE TRANSPORT_METABOLISM SYSTEM REPRESSOR MNGR-RELATED"/>
    <property type="match status" value="1"/>
</dbReference>
<dbReference type="GO" id="GO:0003677">
    <property type="term" value="F:DNA binding"/>
    <property type="evidence" value="ECO:0007669"/>
    <property type="project" value="UniProtKB-KW"/>
</dbReference>
<dbReference type="EMBL" id="JAEDAQ010000016">
    <property type="protein sequence ID" value="MBH9581596.1"/>
    <property type="molecule type" value="Genomic_DNA"/>
</dbReference>
<dbReference type="FunFam" id="1.10.10.10:FF:000079">
    <property type="entry name" value="GntR family transcriptional regulator"/>
    <property type="match status" value="1"/>
</dbReference>
<dbReference type="InterPro" id="IPR036390">
    <property type="entry name" value="WH_DNA-bd_sf"/>
</dbReference>